<keyword evidence="2" id="KW-0472">Membrane</keyword>
<feature type="compositionally biased region" description="Low complexity" evidence="1">
    <location>
        <begin position="70"/>
        <end position="86"/>
    </location>
</feature>
<feature type="transmembrane region" description="Helical" evidence="2">
    <location>
        <begin position="12"/>
        <end position="36"/>
    </location>
</feature>
<keyword evidence="4" id="KW-1185">Reference proteome</keyword>
<gene>
    <name evidence="3" type="ORF">NEQG_02536</name>
</gene>
<accession>I3EDA4</accession>
<name>I3EDA4_NEMP3</name>
<sequence length="220" mass="24133">MSFSSENKARKYIKIVLIIGGVLLVGTAIGGVAILYRSKETLEKKNVANSKMLNTSNEKSEDKAIKSINNQKQSKNSHNNSSSAHAPQQTLDSIPADSLKEASAQEDRKLKVVDTEKIPKNHYEISKDHLKKAVMNSANLFTPTDALPEENPLTVNTTVPAVIPNDLYTPQDGVYPVIGSEDTADKATQIEKNKEDEKILKQIDEAAKTLESSQQNSKTD</sequence>
<dbReference type="InParanoid" id="I3EDA4"/>
<feature type="region of interest" description="Disordered" evidence="1">
    <location>
        <begin position="70"/>
        <end position="91"/>
    </location>
</feature>
<reference evidence="3" key="1">
    <citation type="submission" date="2011-01" db="EMBL/GenBank/DDBJ databases">
        <title>The Genome Sequence of Nematocida parisii strain ERTm3.</title>
        <authorList>
            <consortium name="The Broad Institute Genome Sequencing Platform"/>
            <consortium name="The Broad Institute Genome Sequencing Center for Infectious Disease"/>
            <person name="Cuomo C."/>
            <person name="Troemel E."/>
            <person name="Young S.K."/>
            <person name="Zeng Q."/>
            <person name="Gargeya S."/>
            <person name="Fitzgerald M."/>
            <person name="Haas B."/>
            <person name="Abouelleil A."/>
            <person name="Alvarado L."/>
            <person name="Arachchi H.M."/>
            <person name="Berlin A."/>
            <person name="Chapman S.B."/>
            <person name="Gearin G."/>
            <person name="Goldberg J."/>
            <person name="Griggs A."/>
            <person name="Gujja S."/>
            <person name="Hansen M."/>
            <person name="Heiman D."/>
            <person name="Howarth C."/>
            <person name="Larimer J."/>
            <person name="Lui A."/>
            <person name="MacDonald P.J.P."/>
            <person name="McCowen C."/>
            <person name="Montmayeur A."/>
            <person name="Murphy C."/>
            <person name="Neiman D."/>
            <person name="Pearson M."/>
            <person name="Priest M."/>
            <person name="Roberts A."/>
            <person name="Saif S."/>
            <person name="Shea T."/>
            <person name="Sisk P."/>
            <person name="Stolte C."/>
            <person name="Sykes S."/>
            <person name="Wortman J."/>
            <person name="Nusbaum C."/>
            <person name="Birren B."/>
        </authorList>
    </citation>
    <scope>NUCLEOTIDE SEQUENCE</scope>
    <source>
        <strain evidence="3">ERTm3</strain>
    </source>
</reference>
<keyword evidence="2" id="KW-1133">Transmembrane helix</keyword>
<dbReference type="AlphaFoldDB" id="I3EDA4"/>
<dbReference type="VEuPathDB" id="MicrosporidiaDB:NEQG_02536"/>
<dbReference type="HOGENOM" id="CLU_1256343_0_0_1"/>
<evidence type="ECO:0000313" key="3">
    <source>
        <dbReference type="EMBL" id="EIJ87201.1"/>
    </source>
</evidence>
<keyword evidence="2" id="KW-0812">Transmembrane</keyword>
<evidence type="ECO:0000256" key="2">
    <source>
        <dbReference type="SAM" id="Phobius"/>
    </source>
</evidence>
<dbReference type="EMBL" id="GL870884">
    <property type="protein sequence ID" value="EIJ87201.1"/>
    <property type="molecule type" value="Genomic_DNA"/>
</dbReference>
<dbReference type="Proteomes" id="UP000002872">
    <property type="component" value="Unassembled WGS sequence"/>
</dbReference>
<proteinExistence type="predicted"/>
<evidence type="ECO:0000313" key="4">
    <source>
        <dbReference type="Proteomes" id="UP000002872"/>
    </source>
</evidence>
<evidence type="ECO:0000256" key="1">
    <source>
        <dbReference type="SAM" id="MobiDB-lite"/>
    </source>
</evidence>
<organism evidence="3 4">
    <name type="scientific">Nematocida parisii (strain ERTm3)</name>
    <name type="common">Nematode killer fungus</name>
    <dbReference type="NCBI Taxonomy" id="935791"/>
    <lineage>
        <taxon>Eukaryota</taxon>
        <taxon>Fungi</taxon>
        <taxon>Fungi incertae sedis</taxon>
        <taxon>Microsporidia</taxon>
        <taxon>Nematocida</taxon>
    </lineage>
</organism>
<protein>
    <submittedName>
        <fullName evidence="3">Uncharacterized protein</fullName>
    </submittedName>
</protein>
<dbReference type="OrthoDB" id="10389454at2759"/>